<dbReference type="GO" id="GO:0000160">
    <property type="term" value="P:phosphorelay signal transduction system"/>
    <property type="evidence" value="ECO:0007669"/>
    <property type="project" value="InterPro"/>
</dbReference>
<gene>
    <name evidence="4" type="ORF">HUE57_10830</name>
</gene>
<evidence type="ECO:0000313" key="4">
    <source>
        <dbReference type="EMBL" id="QKQ26721.1"/>
    </source>
</evidence>
<evidence type="ECO:0000259" key="3">
    <source>
        <dbReference type="PROSITE" id="PS50110"/>
    </source>
</evidence>
<organism evidence="4 5">
    <name type="scientific">Candidatus Reidiella endopervernicosa</name>
    <dbReference type="NCBI Taxonomy" id="2738883"/>
    <lineage>
        <taxon>Bacteria</taxon>
        <taxon>Pseudomonadati</taxon>
        <taxon>Pseudomonadota</taxon>
        <taxon>Gammaproteobacteria</taxon>
        <taxon>Candidatus Reidiella</taxon>
    </lineage>
</organism>
<keyword evidence="1 2" id="KW-0597">Phosphoprotein</keyword>
<feature type="domain" description="Response regulatory" evidence="3">
    <location>
        <begin position="19"/>
        <end position="97"/>
    </location>
</feature>
<feature type="modified residue" description="4-aspartylphosphate" evidence="2">
    <location>
        <position position="70"/>
    </location>
</feature>
<reference evidence="4 5" key="1">
    <citation type="submission" date="2020-05" db="EMBL/GenBank/DDBJ databases">
        <title>Horizontal transmission and recombination maintain forever young bacterial symbiont genomes.</title>
        <authorList>
            <person name="Russell S.L."/>
            <person name="Pepper-Tunick E."/>
            <person name="Svedberg J."/>
            <person name="Byrne A."/>
            <person name="Ruelas Castillo J."/>
            <person name="Vollmers C."/>
            <person name="Beinart R.A."/>
            <person name="Corbett-Detig R."/>
        </authorList>
    </citation>
    <scope>NUCLEOTIDE SEQUENCE [LARGE SCALE GENOMIC DNA]</scope>
    <source>
        <strain evidence="4">Santa_Monica_outfall</strain>
    </source>
</reference>
<dbReference type="Proteomes" id="UP000509658">
    <property type="component" value="Chromosome"/>
</dbReference>
<dbReference type="InterPro" id="IPR050595">
    <property type="entry name" value="Bact_response_regulator"/>
</dbReference>
<dbReference type="AlphaFoldDB" id="A0A6N0HWV1"/>
<dbReference type="Gene3D" id="3.40.50.2300">
    <property type="match status" value="1"/>
</dbReference>
<evidence type="ECO:0000256" key="2">
    <source>
        <dbReference type="PROSITE-ProRule" id="PRU00169"/>
    </source>
</evidence>
<dbReference type="InterPro" id="IPR001789">
    <property type="entry name" value="Sig_transdc_resp-reg_receiver"/>
</dbReference>
<dbReference type="EMBL" id="CP054491">
    <property type="protein sequence ID" value="QKQ26721.1"/>
    <property type="molecule type" value="Genomic_DNA"/>
</dbReference>
<sequence>MVTEAEQGVQHSWDLAGRVLLVVDDDHDVLDAMEELLTKWGCRVIIAESLDDALTSVERSDSIPDVLISDLRLSDEMTGVEVLDSLRNGMTTLFRGY</sequence>
<evidence type="ECO:0000313" key="5">
    <source>
        <dbReference type="Proteomes" id="UP000509658"/>
    </source>
</evidence>
<dbReference type="SUPFAM" id="SSF52172">
    <property type="entry name" value="CheY-like"/>
    <property type="match status" value="1"/>
</dbReference>
<dbReference type="PANTHER" id="PTHR44591">
    <property type="entry name" value="STRESS RESPONSE REGULATOR PROTEIN 1"/>
    <property type="match status" value="1"/>
</dbReference>
<dbReference type="CDD" id="cd00156">
    <property type="entry name" value="REC"/>
    <property type="match status" value="1"/>
</dbReference>
<dbReference type="RefSeq" id="WP_174673167.1">
    <property type="nucleotide sequence ID" value="NZ_CP054491.1"/>
</dbReference>
<dbReference type="Pfam" id="PF00072">
    <property type="entry name" value="Response_reg"/>
    <property type="match status" value="1"/>
</dbReference>
<dbReference type="InterPro" id="IPR011006">
    <property type="entry name" value="CheY-like_superfamily"/>
</dbReference>
<protein>
    <submittedName>
        <fullName evidence="4">Response regulator</fullName>
    </submittedName>
</protein>
<dbReference type="PANTHER" id="PTHR44591:SF3">
    <property type="entry name" value="RESPONSE REGULATORY DOMAIN-CONTAINING PROTEIN"/>
    <property type="match status" value="1"/>
</dbReference>
<accession>A0A6N0HWV1</accession>
<dbReference type="PROSITE" id="PS50110">
    <property type="entry name" value="RESPONSE_REGULATORY"/>
    <property type="match status" value="1"/>
</dbReference>
<evidence type="ECO:0000256" key="1">
    <source>
        <dbReference type="ARBA" id="ARBA00022553"/>
    </source>
</evidence>
<name>A0A6N0HWV1_9GAMM</name>
<proteinExistence type="predicted"/>
<dbReference type="KEGG" id="rev:HUE57_10830"/>
<keyword evidence="5" id="KW-1185">Reference proteome</keyword>